<dbReference type="InterPro" id="IPR015422">
    <property type="entry name" value="PyrdxlP-dep_Trfase_small"/>
</dbReference>
<reference evidence="11" key="2">
    <citation type="submission" date="2014-03" db="EMBL/GenBank/DDBJ databases">
        <title>Candidatus Competibacter-lineage genomes retrieved from metagenomes reveal functional metabolic diversity.</title>
        <authorList>
            <person name="McIlroy S.J."/>
            <person name="Albertsen M."/>
            <person name="Andresen E.K."/>
            <person name="Saunders A.M."/>
            <person name="Kristiansen R."/>
            <person name="Stokholm-Bjerregaard M."/>
            <person name="Nielsen K.L."/>
            <person name="Nielsen P.H."/>
        </authorList>
    </citation>
    <scope>NUCLEOTIDE SEQUENCE</scope>
    <source>
        <strain evidence="11">Run_A_D11</strain>
    </source>
</reference>
<dbReference type="NCBIfam" id="TIGR01140">
    <property type="entry name" value="L_thr_O3P_dcar"/>
    <property type="match status" value="1"/>
</dbReference>
<evidence type="ECO:0000256" key="7">
    <source>
        <dbReference type="ARBA" id="ARBA00023239"/>
    </source>
</evidence>
<proteinExistence type="predicted"/>
<dbReference type="PROSITE" id="PS00105">
    <property type="entry name" value="AA_TRANSFER_CLASS_1"/>
    <property type="match status" value="1"/>
</dbReference>
<evidence type="ECO:0000256" key="6">
    <source>
        <dbReference type="ARBA" id="ARBA00022898"/>
    </source>
</evidence>
<dbReference type="STRING" id="1400863.BN873_190058"/>
<organism evidence="11 12">
    <name type="scientific">Candidatus Competibacter denitrificans Run_A_D11</name>
    <dbReference type="NCBI Taxonomy" id="1400863"/>
    <lineage>
        <taxon>Bacteria</taxon>
        <taxon>Pseudomonadati</taxon>
        <taxon>Pseudomonadota</taxon>
        <taxon>Gammaproteobacteria</taxon>
        <taxon>Candidatus Competibacteraceae</taxon>
        <taxon>Candidatus Competibacter</taxon>
    </lineage>
</organism>
<evidence type="ECO:0000256" key="5">
    <source>
        <dbReference type="ARBA" id="ARBA00022573"/>
    </source>
</evidence>
<reference evidence="11" key="1">
    <citation type="submission" date="2013-07" db="EMBL/GenBank/DDBJ databases">
        <authorList>
            <person name="McIlroy S."/>
        </authorList>
    </citation>
    <scope>NUCLEOTIDE SEQUENCE [LARGE SCALE GENOMIC DNA]</scope>
    <source>
        <strain evidence="11">Run_A_D11</strain>
    </source>
</reference>
<keyword evidence="5" id="KW-0169">Cobalamin biosynthesis</keyword>
<comment type="caution">
    <text evidence="11">The sequence shown here is derived from an EMBL/GenBank/DDBJ whole genome shotgun (WGS) entry which is preliminary data.</text>
</comment>
<name>W6M4X0_9GAMM</name>
<dbReference type="Gene3D" id="3.90.1150.10">
    <property type="entry name" value="Aspartate Aminotransferase, domain 1"/>
    <property type="match status" value="1"/>
</dbReference>
<dbReference type="GO" id="GO:0009236">
    <property type="term" value="P:cobalamin biosynthetic process"/>
    <property type="evidence" value="ECO:0007669"/>
    <property type="project" value="UniProtKB-UniPathway"/>
</dbReference>
<dbReference type="PANTHER" id="PTHR42885:SF1">
    <property type="entry name" value="THREONINE-PHOSPHATE DECARBOXYLASE"/>
    <property type="match status" value="1"/>
</dbReference>
<accession>W6M4X0</accession>
<comment type="cofactor">
    <cofactor evidence="1">
        <name>pyridoxal 5'-phosphate</name>
        <dbReference type="ChEBI" id="CHEBI:597326"/>
    </cofactor>
</comment>
<dbReference type="Gene3D" id="3.40.640.10">
    <property type="entry name" value="Type I PLP-dependent aspartate aminotransferase-like (Major domain)"/>
    <property type="match status" value="1"/>
</dbReference>
<dbReference type="InterPro" id="IPR015424">
    <property type="entry name" value="PyrdxlP-dep_Trfase"/>
</dbReference>
<dbReference type="InterPro" id="IPR005860">
    <property type="entry name" value="CobD"/>
</dbReference>
<dbReference type="InterPro" id="IPR004839">
    <property type="entry name" value="Aminotransferase_I/II_large"/>
</dbReference>
<dbReference type="GO" id="GO:0030170">
    <property type="term" value="F:pyridoxal phosphate binding"/>
    <property type="evidence" value="ECO:0007669"/>
    <property type="project" value="InterPro"/>
</dbReference>
<keyword evidence="7 11" id="KW-0456">Lyase</keyword>
<dbReference type="EMBL" id="CBTJ020000024">
    <property type="protein sequence ID" value="CDI01664.1"/>
    <property type="molecule type" value="Genomic_DNA"/>
</dbReference>
<dbReference type="UniPathway" id="UPA00148"/>
<dbReference type="OrthoDB" id="9799304at2"/>
<evidence type="ECO:0000256" key="1">
    <source>
        <dbReference type="ARBA" id="ARBA00001933"/>
    </source>
</evidence>
<dbReference type="EC" id="4.1.1.81" evidence="4"/>
<sequence>MLEHGGALRAAAACYGIPLVEWLDLSTGINPNGWPVPGLPATVWQRLPEPEDGLVVVASAYYGTAHLLPVAGSQAAIQALPLLRPCGRVGVLHPTYAEHAYAWRRAGHEVEHLTVEQLAVALDRFNTVVVVNPNNPTGLRFSPAVLLDWRERLAARAGWLVVDEAFMDATPNDSLASYVGLPGLIVLRSLGKFYGLAGARAGFALAEPAVLERLSETLGPWAVSGPGRWVTMQALADVPWQQQARLALAQASQRLADLLHGHGLTVAGGTTLFQWVPLAEAEFWQAALAQRGLLVRRFTDPLGLRFGLPDSDVAWRRLELALAAVRAERLGGL</sequence>
<evidence type="ECO:0000313" key="12">
    <source>
        <dbReference type="Proteomes" id="UP000035760"/>
    </source>
</evidence>
<comment type="pathway">
    <text evidence="3">Cofactor biosynthesis; adenosylcobalamin biosynthesis.</text>
</comment>
<evidence type="ECO:0000256" key="2">
    <source>
        <dbReference type="ARBA" id="ARBA00003444"/>
    </source>
</evidence>
<dbReference type="RefSeq" id="WP_048670998.1">
    <property type="nucleotide sequence ID" value="NZ_CBTJ020000024.1"/>
</dbReference>
<gene>
    <name evidence="11" type="primary">cobC</name>
    <name evidence="11" type="ORF">BN873_190058</name>
</gene>
<dbReference type="Proteomes" id="UP000035760">
    <property type="component" value="Unassembled WGS sequence"/>
</dbReference>
<dbReference type="SUPFAM" id="SSF53383">
    <property type="entry name" value="PLP-dependent transferases"/>
    <property type="match status" value="1"/>
</dbReference>
<comment type="catalytic activity">
    <reaction evidence="9">
        <text>O-phospho-L-threonine + H(+) = (R)-1-aminopropan-2-yl phosphate + CO2</text>
        <dbReference type="Rhea" id="RHEA:11492"/>
        <dbReference type="ChEBI" id="CHEBI:15378"/>
        <dbReference type="ChEBI" id="CHEBI:16526"/>
        <dbReference type="ChEBI" id="CHEBI:58563"/>
        <dbReference type="ChEBI" id="CHEBI:58675"/>
        <dbReference type="EC" id="4.1.1.81"/>
    </reaction>
</comment>
<evidence type="ECO:0000313" key="11">
    <source>
        <dbReference type="EMBL" id="CDI01664.1"/>
    </source>
</evidence>
<protein>
    <recommendedName>
        <fullName evidence="4">threonine-phosphate decarboxylase</fullName>
        <ecNumber evidence="4">4.1.1.81</ecNumber>
    </recommendedName>
    <alternativeName>
        <fullName evidence="8">L-threonine-O-3-phosphate decarboxylase</fullName>
    </alternativeName>
</protein>
<dbReference type="InterPro" id="IPR015421">
    <property type="entry name" value="PyrdxlP-dep_Trfase_major"/>
</dbReference>
<dbReference type="PANTHER" id="PTHR42885">
    <property type="entry name" value="HISTIDINOL-PHOSPHATE AMINOTRANSFERASE-RELATED"/>
    <property type="match status" value="1"/>
</dbReference>
<dbReference type="AlphaFoldDB" id="W6M4X0"/>
<evidence type="ECO:0000256" key="8">
    <source>
        <dbReference type="ARBA" id="ARBA00029996"/>
    </source>
</evidence>
<evidence type="ECO:0000256" key="4">
    <source>
        <dbReference type="ARBA" id="ARBA00012285"/>
    </source>
</evidence>
<keyword evidence="12" id="KW-1185">Reference proteome</keyword>
<evidence type="ECO:0000256" key="3">
    <source>
        <dbReference type="ARBA" id="ARBA00004953"/>
    </source>
</evidence>
<dbReference type="InterPro" id="IPR004838">
    <property type="entry name" value="NHTrfase_class1_PyrdxlP-BS"/>
</dbReference>
<dbReference type="Pfam" id="PF00155">
    <property type="entry name" value="Aminotran_1_2"/>
    <property type="match status" value="1"/>
</dbReference>
<keyword evidence="6" id="KW-0663">Pyridoxal phosphate</keyword>
<evidence type="ECO:0000259" key="10">
    <source>
        <dbReference type="Pfam" id="PF00155"/>
    </source>
</evidence>
<evidence type="ECO:0000256" key="9">
    <source>
        <dbReference type="ARBA" id="ARBA00048531"/>
    </source>
</evidence>
<comment type="function">
    <text evidence="2">Decarboxylates L-threonine-O-3-phosphate to yield (R)-1-amino-2-propanol O-2-phosphate, the precursor for the linkage between the nucleotide loop and the corrin ring in cobalamin.</text>
</comment>
<feature type="domain" description="Aminotransferase class I/classII large" evidence="10">
    <location>
        <begin position="66"/>
        <end position="301"/>
    </location>
</feature>
<dbReference type="GO" id="GO:0048472">
    <property type="term" value="F:threonine-phosphate decarboxylase activity"/>
    <property type="evidence" value="ECO:0007669"/>
    <property type="project" value="UniProtKB-EC"/>
</dbReference>